<organism evidence="1 2">
    <name type="scientific">Haloarcula mannanilytica</name>
    <dbReference type="NCBI Taxonomy" id="2509225"/>
    <lineage>
        <taxon>Archaea</taxon>
        <taxon>Methanobacteriati</taxon>
        <taxon>Methanobacteriota</taxon>
        <taxon>Stenosarchaea group</taxon>
        <taxon>Halobacteria</taxon>
        <taxon>Halobacteriales</taxon>
        <taxon>Haloarculaceae</taxon>
        <taxon>Haloarcula</taxon>
    </lineage>
</organism>
<accession>A0A4C2EVK3</accession>
<evidence type="ECO:0000313" key="1">
    <source>
        <dbReference type="EMBL" id="GCF16249.1"/>
    </source>
</evidence>
<dbReference type="Proteomes" id="UP000304382">
    <property type="component" value="Unassembled WGS sequence"/>
</dbReference>
<gene>
    <name evidence="1" type="ORF">Harman_41840</name>
</gene>
<dbReference type="AlphaFoldDB" id="A0A4C2EVK3"/>
<comment type="caution">
    <text evidence="1">The sequence shown here is derived from an EMBL/GenBank/DDBJ whole genome shotgun (WGS) entry which is preliminary data.</text>
</comment>
<dbReference type="EMBL" id="BIXZ01000023">
    <property type="protein sequence ID" value="GCF16249.1"/>
    <property type="molecule type" value="Genomic_DNA"/>
</dbReference>
<protein>
    <submittedName>
        <fullName evidence="1">Uncharacterized protein</fullName>
    </submittedName>
</protein>
<reference evidence="1 2" key="1">
    <citation type="submission" date="2019-02" db="EMBL/GenBank/DDBJ databases">
        <title>Haloarcula mannanilyticum sp. nov., a mannan degrading haloarchaeon isolated from commercial salt.</title>
        <authorList>
            <person name="Enomoto S."/>
            <person name="Shimane Y."/>
            <person name="Kamekura M."/>
            <person name="Ito T."/>
            <person name="Moriya O."/>
            <person name="Ihara K."/>
            <person name="Takahashi-Ando N."/>
            <person name="Fukushima Y."/>
            <person name="Yoshida Y."/>
            <person name="Usama R."/>
            <person name="Takai K."/>
            <person name="Minegishi H."/>
        </authorList>
    </citation>
    <scope>NUCLEOTIDE SEQUENCE [LARGE SCALE GENOMIC DNA]</scope>
    <source>
        <strain evidence="1 2">MD130-1</strain>
    </source>
</reference>
<name>A0A4C2EVK3_9EURY</name>
<proteinExistence type="predicted"/>
<evidence type="ECO:0000313" key="2">
    <source>
        <dbReference type="Proteomes" id="UP000304382"/>
    </source>
</evidence>
<keyword evidence="2" id="KW-1185">Reference proteome</keyword>
<sequence>MREVVVQDEQNPAVRILLADPFETLANLLFRLILGKADHALTVKRIEPDRWFMEIHQRSFIMRIIDVPQPVRIVPRLWMCRVEKPHDSATVCTDIVVNDPAFLLITLPFVVRLIGAILVENVFSVIRP</sequence>